<dbReference type="SMART" id="SM00280">
    <property type="entry name" value="KAZAL"/>
    <property type="match status" value="1"/>
</dbReference>
<gene>
    <name evidence="3" type="ORF">POL72_00265</name>
</gene>
<keyword evidence="4" id="KW-1185">Reference proteome</keyword>
<feature type="domain" description="Kazal-like" evidence="2">
    <location>
        <begin position="84"/>
        <end position="133"/>
    </location>
</feature>
<dbReference type="InterPro" id="IPR002350">
    <property type="entry name" value="Kazal_dom"/>
</dbReference>
<dbReference type="Gene3D" id="3.30.60.30">
    <property type="match status" value="1"/>
</dbReference>
<keyword evidence="3" id="KW-0646">Protease inhibitor</keyword>
<dbReference type="PROSITE" id="PS51465">
    <property type="entry name" value="KAZAL_2"/>
    <property type="match status" value="1"/>
</dbReference>
<keyword evidence="3" id="KW-0722">Serine protease inhibitor</keyword>
<evidence type="ECO:0000313" key="3">
    <source>
        <dbReference type="EMBL" id="MDC0676154.1"/>
    </source>
</evidence>
<dbReference type="InterPro" id="IPR036058">
    <property type="entry name" value="Kazal_dom_sf"/>
</dbReference>
<proteinExistence type="predicted"/>
<name>A0ABT5BRJ9_9BACT</name>
<dbReference type="SUPFAM" id="SSF100895">
    <property type="entry name" value="Kazal-type serine protease inhibitors"/>
    <property type="match status" value="1"/>
</dbReference>
<evidence type="ECO:0000256" key="1">
    <source>
        <dbReference type="SAM" id="SignalP"/>
    </source>
</evidence>
<dbReference type="GO" id="GO:0004867">
    <property type="term" value="F:serine-type endopeptidase inhibitor activity"/>
    <property type="evidence" value="ECO:0007669"/>
    <property type="project" value="UniProtKB-KW"/>
</dbReference>
<organism evidence="3 4">
    <name type="scientific">Sorangium atrum</name>
    <dbReference type="NCBI Taxonomy" id="2995308"/>
    <lineage>
        <taxon>Bacteria</taxon>
        <taxon>Pseudomonadati</taxon>
        <taxon>Myxococcota</taxon>
        <taxon>Polyangia</taxon>
        <taxon>Polyangiales</taxon>
        <taxon>Polyangiaceae</taxon>
        <taxon>Sorangium</taxon>
    </lineage>
</organism>
<comment type="caution">
    <text evidence="3">The sequence shown here is derived from an EMBL/GenBank/DDBJ whole genome shotgun (WGS) entry which is preliminary data.</text>
</comment>
<dbReference type="CDD" id="cd00104">
    <property type="entry name" value="KAZAL_FS"/>
    <property type="match status" value="1"/>
</dbReference>
<dbReference type="Pfam" id="PF00050">
    <property type="entry name" value="Kazal_1"/>
    <property type="match status" value="1"/>
</dbReference>
<accession>A0ABT5BRJ9</accession>
<dbReference type="Proteomes" id="UP001217485">
    <property type="component" value="Unassembled WGS sequence"/>
</dbReference>
<keyword evidence="1" id="KW-0732">Signal</keyword>
<reference evidence="3 4" key="1">
    <citation type="submission" date="2023-01" db="EMBL/GenBank/DDBJ databases">
        <title>Minimal conservation of predation-associated metabolite biosynthetic gene clusters underscores biosynthetic potential of Myxococcota including descriptions for ten novel species: Archangium lansinium sp. nov., Myxococcus landrumus sp. nov., Nannocystis bai.</title>
        <authorList>
            <person name="Ahearne A."/>
            <person name="Stevens C."/>
            <person name="Dowd S."/>
        </authorList>
    </citation>
    <scope>NUCLEOTIDE SEQUENCE [LARGE SCALE GENOMIC DNA]</scope>
    <source>
        <strain evidence="3 4">WIWO2</strain>
    </source>
</reference>
<evidence type="ECO:0000313" key="4">
    <source>
        <dbReference type="Proteomes" id="UP001217485"/>
    </source>
</evidence>
<evidence type="ECO:0000259" key="2">
    <source>
        <dbReference type="PROSITE" id="PS51465"/>
    </source>
</evidence>
<feature type="signal peptide" evidence="1">
    <location>
        <begin position="1"/>
        <end position="26"/>
    </location>
</feature>
<protein>
    <submittedName>
        <fullName evidence="3">Kazal-type serine protease inhibitor family protein</fullName>
    </submittedName>
</protein>
<feature type="chain" id="PRO_5045643259" evidence="1">
    <location>
        <begin position="27"/>
        <end position="135"/>
    </location>
</feature>
<sequence length="135" mass="13504">MNVQAWFKDSRIASVVWLALAMAPLAAGCQLEVADDAPESIVSESSEVRGGGGAQGGVCGGLAGIACERGLFCDYDIKAQCGAGDQTGVCAPIPKACTHQYNPVCGCDGKTYSNACFANAAGVSVASPGKCGALP</sequence>
<dbReference type="EMBL" id="JAQNDK010000001">
    <property type="protein sequence ID" value="MDC0676154.1"/>
    <property type="molecule type" value="Genomic_DNA"/>
</dbReference>
<dbReference type="RefSeq" id="WP_272092861.1">
    <property type="nucleotide sequence ID" value="NZ_JAQNDK010000001.1"/>
</dbReference>